<reference evidence="1" key="1">
    <citation type="submission" date="2019-08" db="EMBL/GenBank/DDBJ databases">
        <title>Genome sequence of Clostridiales bacterium MT110.</title>
        <authorList>
            <person name="Cao J."/>
        </authorList>
    </citation>
    <scope>NUCLEOTIDE SEQUENCE</scope>
    <source>
        <strain evidence="1">MT110</strain>
    </source>
</reference>
<organism evidence="1 2">
    <name type="scientific">Anoxybacterium hadale</name>
    <dbReference type="NCBI Taxonomy" id="3408580"/>
    <lineage>
        <taxon>Bacteria</taxon>
        <taxon>Bacillati</taxon>
        <taxon>Bacillota</taxon>
        <taxon>Clostridia</taxon>
        <taxon>Peptostreptococcales</taxon>
        <taxon>Anaerovoracaceae</taxon>
        <taxon>Anoxybacterium</taxon>
    </lineage>
</organism>
<dbReference type="Proteomes" id="UP000594014">
    <property type="component" value="Chromosome"/>
</dbReference>
<dbReference type="EMBL" id="CP042469">
    <property type="protein sequence ID" value="QOX62327.1"/>
    <property type="molecule type" value="Genomic_DNA"/>
</dbReference>
<evidence type="ECO:0000313" key="2">
    <source>
        <dbReference type="Proteomes" id="UP000594014"/>
    </source>
</evidence>
<protein>
    <submittedName>
        <fullName evidence="1">Uncharacterized protein</fullName>
    </submittedName>
</protein>
<proteinExistence type="predicted"/>
<accession>A0ACD1A7C5</accession>
<name>A0ACD1A7C5_9FIRM</name>
<evidence type="ECO:0000313" key="1">
    <source>
        <dbReference type="EMBL" id="QOX62327.1"/>
    </source>
</evidence>
<gene>
    <name evidence="1" type="ORF">FRZ06_02615</name>
</gene>
<keyword evidence="2" id="KW-1185">Reference proteome</keyword>
<sequence>MRKVGVILLLLALGLILVLFFSIKDDKVEKVAYEKAAGALYELFWREGEENAAKLRMKFQDDFHVSDVNMDELKQLSAEYYFASSKLWYSMQNELASSPDASSDEQAKISMKFKENSEALTQNYIDSVSKILDDREELIDWMSKYFSVDSTTQNPPNQ</sequence>